<protein>
    <recommendedName>
        <fullName evidence="1">Polymerase nucleotidyl transferase domain-containing protein</fullName>
    </recommendedName>
</protein>
<name>A0A450T2C4_9GAMM</name>
<gene>
    <name evidence="2" type="ORF">BECKDK2373B_GA0170837_109413</name>
</gene>
<dbReference type="CDD" id="cd05403">
    <property type="entry name" value="NT_KNTase_like"/>
    <property type="match status" value="1"/>
</dbReference>
<dbReference type="InterPro" id="IPR043519">
    <property type="entry name" value="NT_sf"/>
</dbReference>
<dbReference type="EMBL" id="CAADEX010000094">
    <property type="protein sequence ID" value="VFJ60676.1"/>
    <property type="molecule type" value="Genomic_DNA"/>
</dbReference>
<accession>A0A450T2C4</accession>
<dbReference type="Gene3D" id="3.30.460.10">
    <property type="entry name" value="Beta Polymerase, domain 2"/>
    <property type="match status" value="1"/>
</dbReference>
<proteinExistence type="predicted"/>
<organism evidence="2">
    <name type="scientific">Candidatus Kentrum sp. DK</name>
    <dbReference type="NCBI Taxonomy" id="2126562"/>
    <lineage>
        <taxon>Bacteria</taxon>
        <taxon>Pseudomonadati</taxon>
        <taxon>Pseudomonadota</taxon>
        <taxon>Gammaproteobacteria</taxon>
        <taxon>Candidatus Kentrum</taxon>
    </lineage>
</organism>
<dbReference type="GO" id="GO:0016779">
    <property type="term" value="F:nucleotidyltransferase activity"/>
    <property type="evidence" value="ECO:0007669"/>
    <property type="project" value="InterPro"/>
</dbReference>
<evidence type="ECO:0000259" key="1">
    <source>
        <dbReference type="Pfam" id="PF01909"/>
    </source>
</evidence>
<sequence>MRLTPGQIQKLKEATRRHFQRNARIWLFGSRVDDHRRGGDYDFYMETSCDDPDRIVSGKLALLAELHGEPEFEGEKIDLVISSRVPASHLPIHDIAKAQGIRLL</sequence>
<dbReference type="AlphaFoldDB" id="A0A450T2C4"/>
<dbReference type="SUPFAM" id="SSF81301">
    <property type="entry name" value="Nucleotidyltransferase"/>
    <property type="match status" value="1"/>
</dbReference>
<evidence type="ECO:0000313" key="2">
    <source>
        <dbReference type="EMBL" id="VFJ60676.1"/>
    </source>
</evidence>
<feature type="domain" description="Polymerase nucleotidyl transferase" evidence="1">
    <location>
        <begin position="8"/>
        <end position="86"/>
    </location>
</feature>
<dbReference type="Pfam" id="PF01909">
    <property type="entry name" value="NTP_transf_2"/>
    <property type="match status" value="1"/>
</dbReference>
<reference evidence="2" key="1">
    <citation type="submission" date="2019-02" db="EMBL/GenBank/DDBJ databases">
        <authorList>
            <person name="Gruber-Vodicka R. H."/>
            <person name="Seah K. B. B."/>
        </authorList>
    </citation>
    <scope>NUCLEOTIDE SEQUENCE</scope>
    <source>
        <strain evidence="2">BECK_DK47</strain>
    </source>
</reference>
<dbReference type="InterPro" id="IPR002934">
    <property type="entry name" value="Polymerase_NTP_transf_dom"/>
</dbReference>